<comment type="caution">
    <text evidence="8">The sequence shown here is derived from an EMBL/GenBank/DDBJ whole genome shotgun (WGS) entry which is preliminary data.</text>
</comment>
<keyword evidence="9" id="KW-1185">Reference proteome</keyword>
<feature type="compositionally biased region" description="Polar residues" evidence="6">
    <location>
        <begin position="171"/>
        <end position="181"/>
    </location>
</feature>
<feature type="compositionally biased region" description="Acidic residues" evidence="6">
    <location>
        <begin position="672"/>
        <end position="685"/>
    </location>
</feature>
<feature type="region of interest" description="Disordered" evidence="6">
    <location>
        <begin position="270"/>
        <end position="734"/>
    </location>
</feature>
<feature type="compositionally biased region" description="Basic and acidic residues" evidence="6">
    <location>
        <begin position="565"/>
        <end position="574"/>
    </location>
</feature>
<reference evidence="8 9" key="1">
    <citation type="submission" date="2024-09" db="EMBL/GenBank/DDBJ databases">
        <title>A chromosome-level genome assembly of Gray's grenadier anchovy, Coilia grayii.</title>
        <authorList>
            <person name="Fu Z."/>
        </authorList>
    </citation>
    <scope>NUCLEOTIDE SEQUENCE [LARGE SCALE GENOMIC DNA]</scope>
    <source>
        <strain evidence="8">G4</strain>
        <tissue evidence="8">Muscle</tissue>
    </source>
</reference>
<dbReference type="GO" id="GO:0032059">
    <property type="term" value="C:bleb"/>
    <property type="evidence" value="ECO:0007669"/>
    <property type="project" value="UniProtKB-SubCell"/>
</dbReference>
<feature type="compositionally biased region" description="Polar residues" evidence="6">
    <location>
        <begin position="110"/>
        <end position="122"/>
    </location>
</feature>
<feature type="compositionally biased region" description="Low complexity" evidence="6">
    <location>
        <begin position="527"/>
        <end position="542"/>
    </location>
</feature>
<evidence type="ECO:0000256" key="4">
    <source>
        <dbReference type="ARBA" id="ARBA00071355"/>
    </source>
</evidence>
<gene>
    <name evidence="8" type="ORF">ACEWY4_023658</name>
</gene>
<feature type="compositionally biased region" description="Basic and acidic residues" evidence="6">
    <location>
        <begin position="643"/>
        <end position="671"/>
    </location>
</feature>
<dbReference type="InterPro" id="IPR051364">
    <property type="entry name" value="Cytokinesis/Rho-signaling"/>
</dbReference>
<feature type="compositionally biased region" description="Pro residues" evidence="6">
    <location>
        <begin position="326"/>
        <end position="336"/>
    </location>
</feature>
<dbReference type="PANTHER" id="PTHR21538:SF27">
    <property type="entry name" value="ANILLIN"/>
    <property type="match status" value="1"/>
</dbReference>
<keyword evidence="1 5" id="KW-0175">Coiled coil</keyword>
<feature type="compositionally biased region" description="Polar residues" evidence="6">
    <location>
        <begin position="514"/>
        <end position="523"/>
    </location>
</feature>
<dbReference type="Pfam" id="PF00169">
    <property type="entry name" value="PH"/>
    <property type="match status" value="1"/>
</dbReference>
<dbReference type="PANTHER" id="PTHR21538">
    <property type="entry name" value="ANILLIN/RHOTEKIN RTKN"/>
    <property type="match status" value="1"/>
</dbReference>
<feature type="compositionally biased region" description="Pro residues" evidence="6">
    <location>
        <begin position="128"/>
        <end position="142"/>
    </location>
</feature>
<evidence type="ECO:0000313" key="8">
    <source>
        <dbReference type="EMBL" id="KAL2079865.1"/>
    </source>
</evidence>
<organism evidence="8 9">
    <name type="scientific">Coilia grayii</name>
    <name type="common">Gray's grenadier anchovy</name>
    <dbReference type="NCBI Taxonomy" id="363190"/>
    <lineage>
        <taxon>Eukaryota</taxon>
        <taxon>Metazoa</taxon>
        <taxon>Chordata</taxon>
        <taxon>Craniata</taxon>
        <taxon>Vertebrata</taxon>
        <taxon>Euteleostomi</taxon>
        <taxon>Actinopterygii</taxon>
        <taxon>Neopterygii</taxon>
        <taxon>Teleostei</taxon>
        <taxon>Clupei</taxon>
        <taxon>Clupeiformes</taxon>
        <taxon>Clupeoidei</taxon>
        <taxon>Engraulidae</taxon>
        <taxon>Coilinae</taxon>
        <taxon>Coilia</taxon>
    </lineage>
</organism>
<comment type="subcellular location">
    <subcellularLocation>
        <location evidence="2">Cell projection</location>
        <location evidence="2">Bleb</location>
    </subcellularLocation>
</comment>
<feature type="compositionally biased region" description="Basic and acidic residues" evidence="6">
    <location>
        <begin position="590"/>
        <end position="608"/>
    </location>
</feature>
<proteinExistence type="predicted"/>
<feature type="compositionally biased region" description="Basic and acidic residues" evidence="6">
    <location>
        <begin position="504"/>
        <end position="513"/>
    </location>
</feature>
<feature type="compositionally biased region" description="Basic and acidic residues" evidence="6">
    <location>
        <begin position="271"/>
        <end position="281"/>
    </location>
</feature>
<feature type="compositionally biased region" description="Low complexity" evidence="6">
    <location>
        <begin position="454"/>
        <end position="465"/>
    </location>
</feature>
<feature type="compositionally biased region" description="Low complexity" evidence="6">
    <location>
        <begin position="384"/>
        <end position="403"/>
    </location>
</feature>
<feature type="compositionally biased region" description="Basic and acidic residues" evidence="6">
    <location>
        <begin position="16"/>
        <end position="25"/>
    </location>
</feature>
<feature type="region of interest" description="Disordered" evidence="6">
    <location>
        <begin position="755"/>
        <end position="797"/>
    </location>
</feature>
<evidence type="ECO:0000256" key="6">
    <source>
        <dbReference type="SAM" id="MobiDB-lite"/>
    </source>
</evidence>
<evidence type="ECO:0000256" key="3">
    <source>
        <dbReference type="ARBA" id="ARBA00057106"/>
    </source>
</evidence>
<comment type="function">
    <text evidence="3">Required for cytokinesis. Essential for the structural integrity of the cleavage furrow and for completion of cleavage furrow ingression. Plays a role in bleb assembly during metaphase and anaphase of mitosis. May play a significant role in podocyte cell migration.</text>
</comment>
<feature type="coiled-coil region" evidence="5">
    <location>
        <begin position="854"/>
        <end position="917"/>
    </location>
</feature>
<feature type="compositionally biased region" description="Acidic residues" evidence="6">
    <location>
        <begin position="707"/>
        <end position="727"/>
    </location>
</feature>
<dbReference type="InterPro" id="IPR011993">
    <property type="entry name" value="PH-like_dom_sf"/>
</dbReference>
<dbReference type="Pfam" id="PF08174">
    <property type="entry name" value="Anillin"/>
    <property type="match status" value="1"/>
</dbReference>
<feature type="compositionally biased region" description="Low complexity" evidence="6">
    <location>
        <begin position="292"/>
        <end position="301"/>
    </location>
</feature>
<dbReference type="SUPFAM" id="SSF50729">
    <property type="entry name" value="PH domain-like"/>
    <property type="match status" value="1"/>
</dbReference>
<dbReference type="AlphaFoldDB" id="A0ABD1IY42"/>
<name>A0ABD1IY42_9TELE</name>
<sequence length="1257" mass="136069">MDPFTEKLLERTRARRENLQKKMAERPSATGRPMAKRSREPLTESNSSLIAEPPVEKVPPSSKPSPSKRRCSDENALNVTEAENKQPEFARTRTPPSTEPVVDRKPPIGPSSSSTGRQTLFSSLERPAPAPTLTPSQPPAVSPPAVTSQPSLKPVQRMTVPPSEEALRGSSVETKPSTTPPERQALAESDAPATSGMRARLQKLAAQRQNWDSGAPSDDLISDAPALSPMRPPQRYDVPPDPAPPASSGTPVGRKGRFANLAATIGSWEDDLSHSSARRDNAQGALAKPGTSSSSGSSSSSARQHPPYSSAALQTASKVPAASKPAPTPTPAPAPAPASAARQAPVCSPVKSSRVVLPSAQNIEVPEPRSAPHTSRAPEPRPAPHTSRAAPSPASSPQKTPASRQPSSPTTRAALPASPQKPLSSLGSSTPQSPLKSQVLSREVEAGKGATGGSPHKSPLPSKHPATIPAAAAPLQCQPRESAPRDATPAQPKGTTGTPGVKSFLERFGERCQELNTKNSPSVSKGAPSTPISASASASATPKSRLVQDRLNKIQGTTATADLTQKQKMEREFELAQIRSRFQKGNTSRSKPDAAHDKSDLKEGEVSKDSLAPSAGDVSTDTEMKSAGNLTQPSATLTSSPMKKIDVSVEKKTEEFKEVEKYGAERSHEERGEEEEEKKDEEEVMEKEMNVDGSINSAVINELFDGVLEESNEPSAEDDDDDDDEEGGLNISSMSLLSPLVETVAAAVRSPERKLLTSTPASSFLEKSSTPESSSRPSKFQRARMLRAGSADSLENPEEEQNLLYSIDAYRSTRVKTETERQHVKQVIVRKEDVSQRAEQQHRAASHVSIKQRMKELTNELNLQQTVVHQASQALNCCTDEEHGKGSQVEAEAERLLLIATERRVALKAELERVKAEGPGGEQRAPGSGAGLGLGATASKGSISLLELRLPLKADFVCAAANRPESSSHYFFVMIRAGAENTVATPLASTRNALSGDALTFSTKFDLSDVSNDFEIDIEVYYLVQKRELSSDKRKKPTKSKAITPKRFLALSKSNLQTPAVASPGGPNAVRTSNFVLVGSHKLTLASIGKNKFPLEKVPFLCPLEGHIYLKMQCEVGSRVEERGFLTMFEDVSGFGAWHRRWCVLSGYCISYWTYPDDEKRKNPIGRLNLANCTSHRVEPANREFCARPNTFELITVRPQREDDRETLVSQCRNTMCVTKNWLSADTKDERNLWMQKLNQILVDLRTWQPDSCYRPL</sequence>
<feature type="compositionally biased region" description="Polar residues" evidence="6">
    <location>
        <begin position="554"/>
        <end position="564"/>
    </location>
</feature>
<evidence type="ECO:0000313" key="9">
    <source>
        <dbReference type="Proteomes" id="UP001591681"/>
    </source>
</evidence>
<feature type="compositionally biased region" description="Polar residues" evidence="6">
    <location>
        <begin position="421"/>
        <end position="440"/>
    </location>
</feature>
<dbReference type="InterPro" id="IPR001849">
    <property type="entry name" value="PH_domain"/>
</dbReference>
<dbReference type="EMBL" id="JBHFQA010000021">
    <property type="protein sequence ID" value="KAL2079865.1"/>
    <property type="molecule type" value="Genomic_DNA"/>
</dbReference>
<dbReference type="FunFam" id="2.30.29.30:FF:000111">
    <property type="entry name" value="anillin isoform X1"/>
    <property type="match status" value="1"/>
</dbReference>
<dbReference type="InterPro" id="IPR031970">
    <property type="entry name" value="Anillin_N"/>
</dbReference>
<dbReference type="SMART" id="SM00233">
    <property type="entry name" value="PH"/>
    <property type="match status" value="1"/>
</dbReference>
<dbReference type="Gene3D" id="2.30.29.30">
    <property type="entry name" value="Pleckstrin-homology domain (PH domain)/Phosphotyrosine-binding domain (PTB)"/>
    <property type="match status" value="1"/>
</dbReference>
<feature type="region of interest" description="Disordered" evidence="6">
    <location>
        <begin position="16"/>
        <end position="258"/>
    </location>
</feature>
<dbReference type="PROSITE" id="PS50003">
    <property type="entry name" value="PH_DOMAIN"/>
    <property type="match status" value="1"/>
</dbReference>
<feature type="compositionally biased region" description="Low complexity" evidence="6">
    <location>
        <begin position="762"/>
        <end position="778"/>
    </location>
</feature>
<evidence type="ECO:0000256" key="2">
    <source>
        <dbReference type="ARBA" id="ARBA00043945"/>
    </source>
</evidence>
<accession>A0ABD1IY42</accession>
<evidence type="ECO:0000256" key="5">
    <source>
        <dbReference type="SAM" id="Coils"/>
    </source>
</evidence>
<protein>
    <recommendedName>
        <fullName evidence="4">Anillin</fullName>
    </recommendedName>
</protein>
<dbReference type="CDD" id="cd01263">
    <property type="entry name" value="PH_anillin"/>
    <property type="match status" value="1"/>
</dbReference>
<dbReference type="InterPro" id="IPR012966">
    <property type="entry name" value="AHD"/>
</dbReference>
<dbReference type="InterPro" id="IPR037840">
    <property type="entry name" value="PH_Anillin"/>
</dbReference>
<dbReference type="Pfam" id="PF16018">
    <property type="entry name" value="Anillin_N"/>
    <property type="match status" value="1"/>
</dbReference>
<dbReference type="Proteomes" id="UP001591681">
    <property type="component" value="Unassembled WGS sequence"/>
</dbReference>
<feature type="domain" description="PH" evidence="7">
    <location>
        <begin position="1119"/>
        <end position="1243"/>
    </location>
</feature>
<feature type="compositionally biased region" description="Polar residues" evidence="6">
    <location>
        <begin position="628"/>
        <end position="641"/>
    </location>
</feature>
<evidence type="ECO:0000259" key="7">
    <source>
        <dbReference type="PROSITE" id="PS50003"/>
    </source>
</evidence>
<feature type="compositionally biased region" description="Basic and acidic residues" evidence="6">
    <location>
        <begin position="82"/>
        <end position="91"/>
    </location>
</feature>
<evidence type="ECO:0000256" key="1">
    <source>
        <dbReference type="ARBA" id="ARBA00023054"/>
    </source>
</evidence>
<feature type="compositionally biased region" description="Low complexity" evidence="6">
    <location>
        <begin position="315"/>
        <end position="325"/>
    </location>
</feature>